<protein>
    <submittedName>
        <fullName evidence="1">Uncharacterized protein</fullName>
    </submittedName>
</protein>
<name>A0A3B1AYT3_9ZZZZ</name>
<gene>
    <name evidence="1" type="ORF">MNBD_GAMMA25-1702</name>
</gene>
<dbReference type="EMBL" id="UOFY01000066">
    <property type="protein sequence ID" value="VAX11246.1"/>
    <property type="molecule type" value="Genomic_DNA"/>
</dbReference>
<reference evidence="1" key="1">
    <citation type="submission" date="2018-06" db="EMBL/GenBank/DDBJ databases">
        <authorList>
            <person name="Zhirakovskaya E."/>
        </authorList>
    </citation>
    <scope>NUCLEOTIDE SEQUENCE</scope>
</reference>
<sequence>MRTQENIFIAKVRKVFESKPVFPFQTFAPFAVESLCIPTQERGNEKK</sequence>
<dbReference type="AlphaFoldDB" id="A0A3B1AYT3"/>
<proteinExistence type="predicted"/>
<organism evidence="1">
    <name type="scientific">hydrothermal vent metagenome</name>
    <dbReference type="NCBI Taxonomy" id="652676"/>
    <lineage>
        <taxon>unclassified sequences</taxon>
        <taxon>metagenomes</taxon>
        <taxon>ecological metagenomes</taxon>
    </lineage>
</organism>
<accession>A0A3B1AYT3</accession>
<evidence type="ECO:0000313" key="1">
    <source>
        <dbReference type="EMBL" id="VAX11246.1"/>
    </source>
</evidence>